<dbReference type="Gene3D" id="1.10.150.130">
    <property type="match status" value="1"/>
</dbReference>
<feature type="region of interest" description="Disordered" evidence="2">
    <location>
        <begin position="606"/>
        <end position="640"/>
    </location>
</feature>
<feature type="domain" description="CCHC-type" evidence="3">
    <location>
        <begin position="520"/>
        <end position="536"/>
    </location>
</feature>
<keyword evidence="1" id="KW-0238">DNA-binding</keyword>
<gene>
    <name evidence="4" type="ORF">MEDL_27740</name>
</gene>
<comment type="caution">
    <text evidence="4">The sequence shown here is derived from an EMBL/GenBank/DDBJ whole genome shotgun (WGS) entry which is preliminary data.</text>
</comment>
<dbReference type="SMART" id="SM00343">
    <property type="entry name" value="ZnF_C2HC"/>
    <property type="match status" value="2"/>
</dbReference>
<name>A0A8S3S3P8_MYTED</name>
<feature type="compositionally biased region" description="Polar residues" evidence="2">
    <location>
        <begin position="606"/>
        <end position="618"/>
    </location>
</feature>
<evidence type="ECO:0000313" key="4">
    <source>
        <dbReference type="EMBL" id="CAG2213855.1"/>
    </source>
</evidence>
<dbReference type="InterPro" id="IPR001878">
    <property type="entry name" value="Znf_CCHC"/>
</dbReference>
<keyword evidence="5" id="KW-1185">Reference proteome</keyword>
<feature type="compositionally biased region" description="Basic and acidic residues" evidence="2">
    <location>
        <begin position="631"/>
        <end position="640"/>
    </location>
</feature>
<dbReference type="InterPro" id="IPR052925">
    <property type="entry name" value="Phage_Integrase-like_Recomb"/>
</dbReference>
<dbReference type="PANTHER" id="PTHR34605">
    <property type="entry name" value="PHAGE_INTEGRASE DOMAIN-CONTAINING PROTEIN"/>
    <property type="match status" value="1"/>
</dbReference>
<dbReference type="PANTHER" id="PTHR34605:SF4">
    <property type="entry name" value="DNA ADENINE METHYLTRANSFERASE"/>
    <property type="match status" value="1"/>
</dbReference>
<dbReference type="EMBL" id="CAJPWZ010001389">
    <property type="protein sequence ID" value="CAG2213855.1"/>
    <property type="molecule type" value="Genomic_DNA"/>
</dbReference>
<dbReference type="Proteomes" id="UP000683360">
    <property type="component" value="Unassembled WGS sequence"/>
</dbReference>
<proteinExistence type="predicted"/>
<dbReference type="GO" id="GO:0003677">
    <property type="term" value="F:DNA binding"/>
    <property type="evidence" value="ECO:0007669"/>
    <property type="project" value="UniProtKB-KW"/>
</dbReference>
<dbReference type="SUPFAM" id="SSF47823">
    <property type="entry name" value="lambda integrase-like, N-terminal domain"/>
    <property type="match status" value="1"/>
</dbReference>
<protein>
    <recommendedName>
        <fullName evidence="3">CCHC-type domain-containing protein</fullName>
    </recommendedName>
</protein>
<feature type="domain" description="CCHC-type" evidence="3">
    <location>
        <begin position="588"/>
        <end position="604"/>
    </location>
</feature>
<evidence type="ECO:0000256" key="2">
    <source>
        <dbReference type="SAM" id="MobiDB-lite"/>
    </source>
</evidence>
<evidence type="ECO:0000313" key="5">
    <source>
        <dbReference type="Proteomes" id="UP000683360"/>
    </source>
</evidence>
<dbReference type="GO" id="GO:0008270">
    <property type="term" value="F:zinc ion binding"/>
    <property type="evidence" value="ECO:0007669"/>
    <property type="project" value="InterPro"/>
</dbReference>
<dbReference type="InterPro" id="IPR010998">
    <property type="entry name" value="Integrase_recombinase_N"/>
</dbReference>
<reference evidence="4" key="1">
    <citation type="submission" date="2021-03" db="EMBL/GenBank/DDBJ databases">
        <authorList>
            <person name="Bekaert M."/>
        </authorList>
    </citation>
    <scope>NUCLEOTIDE SEQUENCE</scope>
</reference>
<dbReference type="OrthoDB" id="10066651at2759"/>
<evidence type="ECO:0000256" key="1">
    <source>
        <dbReference type="ARBA" id="ARBA00023125"/>
    </source>
</evidence>
<evidence type="ECO:0000259" key="3">
    <source>
        <dbReference type="SMART" id="SM00343"/>
    </source>
</evidence>
<organism evidence="4 5">
    <name type="scientific">Mytilus edulis</name>
    <name type="common">Blue mussel</name>
    <dbReference type="NCBI Taxonomy" id="6550"/>
    <lineage>
        <taxon>Eukaryota</taxon>
        <taxon>Metazoa</taxon>
        <taxon>Spiralia</taxon>
        <taxon>Lophotrochozoa</taxon>
        <taxon>Mollusca</taxon>
        <taxon>Bivalvia</taxon>
        <taxon>Autobranchia</taxon>
        <taxon>Pteriomorphia</taxon>
        <taxon>Mytilida</taxon>
        <taxon>Mytiloidea</taxon>
        <taxon>Mytilidae</taxon>
        <taxon>Mytilinae</taxon>
        <taxon>Mytilus</taxon>
    </lineage>
</organism>
<accession>A0A8S3S3P8</accession>
<dbReference type="AlphaFoldDB" id="A0A8S3S3P8"/>
<sequence>MANQIRADLKKSGFVANEIKSVWTPQQSIEWLGFIWNLYNSTLEIPNKKFQGLKLCISALLEGTIRPTCRNLAKSQWKQFEDYANNPRLASVIDVLPSIIESSKAKSTNNKYRIYFEKFRKWCVSFGLQYSPATSTTISLYIGGLIQQGISVSGLESNYYSIKWHHDKNFKDNPCSDEFLSLIVEGGKRILSKPINKKEPVTPEILQMIISKYGIENDLSSLRICVLCLLGFSGFLRYSELAAIKAKHITFFKPPVNELQNSTNTNLNDQEVGLYHPSTLPVVNDTHIHTPGNTPNLNSEVLFRESAAAFTSATETLSNIAKLMLKTSNTENVTEKEATTPTLESAIRCSNSRPTDSAAEATSTGKVYYAEDLPKMDFVAPSIKKQIIEGRDINLATLLAPKYDIPQNQTMQSRGFTVELSSKKDVRLDHNLSIEEFNRAFRKYRNIMGKAFPQRKVELEQYESDINEISQNYGPCFYTYHKMFSAKAAAAIVEHNIVINWSKVDDKLLNLVTHNVQSRACTHCGEFDHTSKFCEKAKHGNPTLSQGATNIRNTDKRGRPVSSIAGAELCNNYNYGTCYRRECKFMHACSQCGSSGHGMKTCSLAKQQTKQPRSNNETAKLDKLSNLSKASQKEMPKANI</sequence>